<keyword evidence="3" id="KW-1185">Reference proteome</keyword>
<dbReference type="Gramene" id="Kaladp0561s0002.1.v1.1">
    <property type="protein sequence ID" value="Kaladp0561s0002.1.v1.1.CDS.1"/>
    <property type="gene ID" value="Kaladp0561s0002.v1.1"/>
</dbReference>
<organism evidence="2 3">
    <name type="scientific">Kalanchoe fedtschenkoi</name>
    <name type="common">Lavender scallops</name>
    <name type="synonym">South American air plant</name>
    <dbReference type="NCBI Taxonomy" id="63787"/>
    <lineage>
        <taxon>Eukaryota</taxon>
        <taxon>Viridiplantae</taxon>
        <taxon>Streptophyta</taxon>
        <taxon>Embryophyta</taxon>
        <taxon>Tracheophyta</taxon>
        <taxon>Spermatophyta</taxon>
        <taxon>Magnoliopsida</taxon>
        <taxon>eudicotyledons</taxon>
        <taxon>Gunneridae</taxon>
        <taxon>Pentapetalae</taxon>
        <taxon>Saxifragales</taxon>
        <taxon>Crassulaceae</taxon>
        <taxon>Kalanchoe</taxon>
    </lineage>
</organism>
<reference evidence="2" key="1">
    <citation type="submission" date="2021-01" db="UniProtKB">
        <authorList>
            <consortium name="EnsemblPlants"/>
        </authorList>
    </citation>
    <scope>IDENTIFICATION</scope>
</reference>
<dbReference type="EnsemblPlants" id="Kaladp0561s0002.1.v1.1">
    <property type="protein sequence ID" value="Kaladp0561s0002.1.v1.1.CDS.1"/>
    <property type="gene ID" value="Kaladp0561s0002.v1.1"/>
</dbReference>
<dbReference type="AlphaFoldDB" id="A0A7N0VC08"/>
<feature type="compositionally biased region" description="Basic and acidic residues" evidence="1">
    <location>
        <begin position="79"/>
        <end position="98"/>
    </location>
</feature>
<feature type="compositionally biased region" description="Low complexity" evidence="1">
    <location>
        <begin position="194"/>
        <end position="204"/>
    </location>
</feature>
<dbReference type="Proteomes" id="UP000594263">
    <property type="component" value="Unplaced"/>
</dbReference>
<feature type="region of interest" description="Disordered" evidence="1">
    <location>
        <begin position="79"/>
        <end position="112"/>
    </location>
</feature>
<accession>A0A7N0VC08</accession>
<feature type="region of interest" description="Disordered" evidence="1">
    <location>
        <begin position="151"/>
        <end position="242"/>
    </location>
</feature>
<sequence length="242" mass="27255">MVVPLGPGKFYGRSLPRPRIYTDVKFNTERVNPPVSVVDPLLSWAHEAHWSMGGLSTKRLRLQGRIEGNITKLRAENEKLARKKDRASPVKHFNEARRSASPPPAPEAAKRKRRYVALIEEPEAEEDEETRVSERKRLATKLINEFNSVAAATRSTSRSRSSGDLQRSRGGSFASRMQKASENLKENKIKKKSTPTVESESSVEVKSKANSKLHKREGDESRGSPSSRVRTSPRLMKKQPKM</sequence>
<proteinExistence type="predicted"/>
<evidence type="ECO:0000313" key="3">
    <source>
        <dbReference type="Proteomes" id="UP000594263"/>
    </source>
</evidence>
<evidence type="ECO:0000313" key="2">
    <source>
        <dbReference type="EnsemblPlants" id="Kaladp0561s0002.1.v1.1.CDS.1"/>
    </source>
</evidence>
<dbReference type="OMA" id="MMSWANE"/>
<dbReference type="PANTHER" id="PTHR35103:SF1">
    <property type="entry name" value="OS06G0115700 PROTEIN"/>
    <property type="match status" value="1"/>
</dbReference>
<evidence type="ECO:0000256" key="1">
    <source>
        <dbReference type="SAM" id="MobiDB-lite"/>
    </source>
</evidence>
<protein>
    <submittedName>
        <fullName evidence="2">Uncharacterized protein</fullName>
    </submittedName>
</protein>
<feature type="compositionally biased region" description="Low complexity" evidence="1">
    <location>
        <begin position="151"/>
        <end position="162"/>
    </location>
</feature>
<dbReference type="PANTHER" id="PTHR35103">
    <property type="entry name" value="OS06G0115700 PROTEIN"/>
    <property type="match status" value="1"/>
</dbReference>
<name>A0A7N0VC08_KALFE</name>